<gene>
    <name evidence="1" type="ORF">BV25DRAFT_1778812</name>
</gene>
<keyword evidence="2" id="KW-1185">Reference proteome</keyword>
<comment type="caution">
    <text evidence="1">The sequence shown here is derived from an EMBL/GenBank/DDBJ whole genome shotgun (WGS) entry which is preliminary data.</text>
</comment>
<accession>A0ACB8SPX9</accession>
<feature type="non-terminal residue" evidence="1">
    <location>
        <position position="118"/>
    </location>
</feature>
<organism evidence="1 2">
    <name type="scientific">Artomyces pyxidatus</name>
    <dbReference type="NCBI Taxonomy" id="48021"/>
    <lineage>
        <taxon>Eukaryota</taxon>
        <taxon>Fungi</taxon>
        <taxon>Dikarya</taxon>
        <taxon>Basidiomycota</taxon>
        <taxon>Agaricomycotina</taxon>
        <taxon>Agaricomycetes</taxon>
        <taxon>Russulales</taxon>
        <taxon>Auriscalpiaceae</taxon>
        <taxon>Artomyces</taxon>
    </lineage>
</organism>
<evidence type="ECO:0000313" key="2">
    <source>
        <dbReference type="Proteomes" id="UP000814140"/>
    </source>
</evidence>
<sequence>YHRCLEPARVDEIFKQLTIGTDLTEDERREVINLVREFADCFALSVSKVLPVHSATHRLNLPSQEKIPFKIHQQPLFGEKHAYFAKHVNVMLEAGIIAPIAAEDVKFCENTVLAQKAH</sequence>
<evidence type="ECO:0000313" key="1">
    <source>
        <dbReference type="EMBL" id="KAI0058297.1"/>
    </source>
</evidence>
<protein>
    <submittedName>
        <fullName evidence="1">Uncharacterized protein</fullName>
    </submittedName>
</protein>
<name>A0ACB8SPX9_9AGAM</name>
<dbReference type="EMBL" id="MU277237">
    <property type="protein sequence ID" value="KAI0058297.1"/>
    <property type="molecule type" value="Genomic_DNA"/>
</dbReference>
<reference evidence="1" key="1">
    <citation type="submission" date="2021-03" db="EMBL/GenBank/DDBJ databases">
        <authorList>
            <consortium name="DOE Joint Genome Institute"/>
            <person name="Ahrendt S."/>
            <person name="Looney B.P."/>
            <person name="Miyauchi S."/>
            <person name="Morin E."/>
            <person name="Drula E."/>
            <person name="Courty P.E."/>
            <person name="Chicoki N."/>
            <person name="Fauchery L."/>
            <person name="Kohler A."/>
            <person name="Kuo A."/>
            <person name="Labutti K."/>
            <person name="Pangilinan J."/>
            <person name="Lipzen A."/>
            <person name="Riley R."/>
            <person name="Andreopoulos W."/>
            <person name="He G."/>
            <person name="Johnson J."/>
            <person name="Barry K.W."/>
            <person name="Grigoriev I.V."/>
            <person name="Nagy L."/>
            <person name="Hibbett D."/>
            <person name="Henrissat B."/>
            <person name="Matheny P.B."/>
            <person name="Labbe J."/>
            <person name="Martin F."/>
        </authorList>
    </citation>
    <scope>NUCLEOTIDE SEQUENCE</scope>
    <source>
        <strain evidence="1">HHB10654</strain>
    </source>
</reference>
<reference evidence="1" key="2">
    <citation type="journal article" date="2022" name="New Phytol.">
        <title>Evolutionary transition to the ectomycorrhizal habit in the genomes of a hyperdiverse lineage of mushroom-forming fungi.</title>
        <authorList>
            <person name="Looney B."/>
            <person name="Miyauchi S."/>
            <person name="Morin E."/>
            <person name="Drula E."/>
            <person name="Courty P.E."/>
            <person name="Kohler A."/>
            <person name="Kuo A."/>
            <person name="LaButti K."/>
            <person name="Pangilinan J."/>
            <person name="Lipzen A."/>
            <person name="Riley R."/>
            <person name="Andreopoulos W."/>
            <person name="He G."/>
            <person name="Johnson J."/>
            <person name="Nolan M."/>
            <person name="Tritt A."/>
            <person name="Barry K.W."/>
            <person name="Grigoriev I.V."/>
            <person name="Nagy L.G."/>
            <person name="Hibbett D."/>
            <person name="Henrissat B."/>
            <person name="Matheny P.B."/>
            <person name="Labbe J."/>
            <person name="Martin F.M."/>
        </authorList>
    </citation>
    <scope>NUCLEOTIDE SEQUENCE</scope>
    <source>
        <strain evidence="1">HHB10654</strain>
    </source>
</reference>
<feature type="non-terminal residue" evidence="1">
    <location>
        <position position="1"/>
    </location>
</feature>
<dbReference type="Proteomes" id="UP000814140">
    <property type="component" value="Unassembled WGS sequence"/>
</dbReference>
<proteinExistence type="predicted"/>